<dbReference type="InterPro" id="IPR029063">
    <property type="entry name" value="SAM-dependent_MTases_sf"/>
</dbReference>
<dbReference type="OrthoDB" id="540004at2759"/>
<dbReference type="Gene3D" id="3.40.50.150">
    <property type="entry name" value="Vaccinia Virus protein VP39"/>
    <property type="match status" value="1"/>
</dbReference>
<keyword evidence="6" id="KW-0756">Sterol biosynthesis</keyword>
<evidence type="ECO:0000256" key="5">
    <source>
        <dbReference type="PROSITE-ProRule" id="PRU01022"/>
    </source>
</evidence>
<keyword evidence="6" id="KW-0443">Lipid metabolism</keyword>
<dbReference type="PANTHER" id="PTHR44068">
    <property type="entry name" value="ZGC:194242"/>
    <property type="match status" value="1"/>
</dbReference>
<dbReference type="Proteomes" id="UP000799764">
    <property type="component" value="Unassembled WGS sequence"/>
</dbReference>
<keyword evidence="2 5" id="KW-0808">Transferase</keyword>
<dbReference type="EC" id="2.1.1.-" evidence="6"/>
<evidence type="ECO:0000256" key="1">
    <source>
        <dbReference type="ARBA" id="ARBA00022603"/>
    </source>
</evidence>
<comment type="function">
    <text evidence="6">Catalyzes the transfer of methyl groups from S-adenosyl-methionine to the C-24 of sterols.</text>
</comment>
<evidence type="ECO:0000256" key="7">
    <source>
        <dbReference type="SAM" id="MobiDB-lite"/>
    </source>
</evidence>
<evidence type="ECO:0000256" key="4">
    <source>
        <dbReference type="ARBA" id="ARBA00038188"/>
    </source>
</evidence>
<dbReference type="GO" id="GO:0003838">
    <property type="term" value="F:sterol 24-C-methyltransferase activity"/>
    <property type="evidence" value="ECO:0007669"/>
    <property type="project" value="TreeGrafter"/>
</dbReference>
<gene>
    <name evidence="9" type="ORF">P171DRAFT_512359</name>
</gene>
<dbReference type="Pfam" id="PF08498">
    <property type="entry name" value="Sterol_MT_C"/>
    <property type="match status" value="1"/>
</dbReference>
<dbReference type="PROSITE" id="PS51685">
    <property type="entry name" value="SAM_MT_ERG6_SMT"/>
    <property type="match status" value="1"/>
</dbReference>
<dbReference type="EMBL" id="MU001498">
    <property type="protein sequence ID" value="KAF2446587.1"/>
    <property type="molecule type" value="Genomic_DNA"/>
</dbReference>
<evidence type="ECO:0000256" key="6">
    <source>
        <dbReference type="RuleBase" id="RU362025"/>
    </source>
</evidence>
<dbReference type="GO" id="GO:0006696">
    <property type="term" value="P:ergosterol biosynthetic process"/>
    <property type="evidence" value="ECO:0007669"/>
    <property type="project" value="TreeGrafter"/>
</dbReference>
<dbReference type="SUPFAM" id="SSF53335">
    <property type="entry name" value="S-adenosyl-L-methionine-dependent methyltransferases"/>
    <property type="match status" value="1"/>
</dbReference>
<dbReference type="CDD" id="cd02440">
    <property type="entry name" value="AdoMet_MTases"/>
    <property type="match status" value="1"/>
</dbReference>
<evidence type="ECO:0000313" key="10">
    <source>
        <dbReference type="Proteomes" id="UP000799764"/>
    </source>
</evidence>
<keyword evidence="6" id="KW-1207">Sterol metabolism</keyword>
<keyword evidence="6" id="KW-0752">Steroid biosynthesis</keyword>
<dbReference type="GO" id="GO:0005783">
    <property type="term" value="C:endoplasmic reticulum"/>
    <property type="evidence" value="ECO:0007669"/>
    <property type="project" value="TreeGrafter"/>
</dbReference>
<protein>
    <recommendedName>
        <fullName evidence="6">Sterol 24-C-methyltransferase</fullName>
        <ecNumber evidence="6">2.1.1.-</ecNumber>
    </recommendedName>
    <alternativeName>
        <fullName evidence="6">Delta(24)-sterol C-methyltransferase</fullName>
    </alternativeName>
</protein>
<comment type="pathway">
    <text evidence="6">Steroid metabolism.</text>
</comment>
<name>A0A9P4UEV1_9PLEO</name>
<reference evidence="9" key="1">
    <citation type="journal article" date="2020" name="Stud. Mycol.">
        <title>101 Dothideomycetes genomes: a test case for predicting lifestyles and emergence of pathogens.</title>
        <authorList>
            <person name="Haridas S."/>
            <person name="Albert R."/>
            <person name="Binder M."/>
            <person name="Bloem J."/>
            <person name="Labutti K."/>
            <person name="Salamov A."/>
            <person name="Andreopoulos B."/>
            <person name="Baker S."/>
            <person name="Barry K."/>
            <person name="Bills G."/>
            <person name="Bluhm B."/>
            <person name="Cannon C."/>
            <person name="Castanera R."/>
            <person name="Culley D."/>
            <person name="Daum C."/>
            <person name="Ezra D."/>
            <person name="Gonzalez J."/>
            <person name="Henrissat B."/>
            <person name="Kuo A."/>
            <person name="Liang C."/>
            <person name="Lipzen A."/>
            <person name="Lutzoni F."/>
            <person name="Magnuson J."/>
            <person name="Mondo S."/>
            <person name="Nolan M."/>
            <person name="Ohm R."/>
            <person name="Pangilinan J."/>
            <person name="Park H.-J."/>
            <person name="Ramirez L."/>
            <person name="Alfaro M."/>
            <person name="Sun H."/>
            <person name="Tritt A."/>
            <person name="Yoshinaga Y."/>
            <person name="Zwiers L.-H."/>
            <person name="Turgeon B."/>
            <person name="Goodwin S."/>
            <person name="Spatafora J."/>
            <person name="Crous P."/>
            <person name="Grigoriev I."/>
        </authorList>
    </citation>
    <scope>NUCLEOTIDE SEQUENCE</scope>
    <source>
        <strain evidence="9">CBS 690.94</strain>
    </source>
</reference>
<organism evidence="9 10">
    <name type="scientific">Karstenula rhodostoma CBS 690.94</name>
    <dbReference type="NCBI Taxonomy" id="1392251"/>
    <lineage>
        <taxon>Eukaryota</taxon>
        <taxon>Fungi</taxon>
        <taxon>Dikarya</taxon>
        <taxon>Ascomycota</taxon>
        <taxon>Pezizomycotina</taxon>
        <taxon>Dothideomycetes</taxon>
        <taxon>Pleosporomycetidae</taxon>
        <taxon>Pleosporales</taxon>
        <taxon>Massarineae</taxon>
        <taxon>Didymosphaeriaceae</taxon>
        <taxon>Karstenula</taxon>
    </lineage>
</organism>
<keyword evidence="6" id="KW-0444">Lipid biosynthesis</keyword>
<evidence type="ECO:0000259" key="8">
    <source>
        <dbReference type="PROSITE" id="PS51685"/>
    </source>
</evidence>
<evidence type="ECO:0000313" key="9">
    <source>
        <dbReference type="EMBL" id="KAF2446587.1"/>
    </source>
</evidence>
<accession>A0A9P4UEV1</accession>
<keyword evidence="3 5" id="KW-0949">S-adenosyl-L-methionine</keyword>
<evidence type="ECO:0000256" key="3">
    <source>
        <dbReference type="ARBA" id="ARBA00022691"/>
    </source>
</evidence>
<evidence type="ECO:0000256" key="2">
    <source>
        <dbReference type="ARBA" id="ARBA00022679"/>
    </source>
</evidence>
<dbReference type="InterPro" id="IPR050447">
    <property type="entry name" value="Erg6_SMT_methyltransf"/>
</dbReference>
<feature type="region of interest" description="Disordered" evidence="7">
    <location>
        <begin position="1"/>
        <end position="24"/>
    </location>
</feature>
<keyword evidence="6" id="KW-0753">Steroid metabolism</keyword>
<proteinExistence type="inferred from homology"/>
<comment type="similarity">
    <text evidence="4 5 6">Belongs to the class I-like SAM-binding methyltransferase superfamily. Erg6/SMT family.</text>
</comment>
<dbReference type="GO" id="GO:0032259">
    <property type="term" value="P:methylation"/>
    <property type="evidence" value="ECO:0007669"/>
    <property type="project" value="UniProtKB-KW"/>
</dbReference>
<sequence length="324" mass="36332">MPENRYSARWQRTEKHTTSNEEARTLRKSQYAEHVNALYDAVTDIYLQGWGQSWHFCRYPRGPERNATALARHEHCLAKALDISPTMRVLDVGCGVGGPAREIAALAGCRVTGLNLNEHQLEKSEKLIRDEGMHNQVDLVQGDYMRMPFEESQFDAVYAIEATIHAPSLEDVYAQCFRVLKPGGKFGLFEWALTDKFEPSEDLHTAIRLRLERGNGIPALQTITHAQNSMESAGFELCVAEDLATMNDTSSARGWYGWLLIVRNTWWGRPTMRVIIRVLEWVGVAPKGTCAITEDLLVANDALMAAGKAGIFTPMLLMVGKKPL</sequence>
<dbReference type="AlphaFoldDB" id="A0A9P4UEV1"/>
<feature type="domain" description="SAM-dependent methyltransferase Erg6/SMT-type" evidence="8">
    <location>
        <begin position="38"/>
        <end position="323"/>
    </location>
</feature>
<keyword evidence="10" id="KW-1185">Reference proteome</keyword>
<dbReference type="InterPro" id="IPR013705">
    <property type="entry name" value="Sterol_MeTrfase_C"/>
</dbReference>
<dbReference type="InterPro" id="IPR013216">
    <property type="entry name" value="Methyltransf_11"/>
</dbReference>
<dbReference type="PANTHER" id="PTHR44068:SF1">
    <property type="entry name" value="HYPOTHETICAL LOC100005854"/>
    <property type="match status" value="1"/>
</dbReference>
<keyword evidence="1 5" id="KW-0489">Methyltransferase</keyword>
<dbReference type="InterPro" id="IPR030384">
    <property type="entry name" value="MeTrfase_SMT"/>
</dbReference>
<comment type="caution">
    <text evidence="9">The sequence shown here is derived from an EMBL/GenBank/DDBJ whole genome shotgun (WGS) entry which is preliminary data.</text>
</comment>
<feature type="compositionally biased region" description="Basic and acidic residues" evidence="7">
    <location>
        <begin position="11"/>
        <end position="24"/>
    </location>
</feature>
<dbReference type="Pfam" id="PF08241">
    <property type="entry name" value="Methyltransf_11"/>
    <property type="match status" value="1"/>
</dbReference>